<reference evidence="2" key="1">
    <citation type="submission" date="2020-02" db="EMBL/GenBank/DDBJ databases">
        <authorList>
            <person name="Meier V. D."/>
        </authorList>
    </citation>
    <scope>NUCLEOTIDE SEQUENCE</scope>
    <source>
        <strain evidence="2">AVDCRST_MAG12</strain>
    </source>
</reference>
<feature type="compositionally biased region" description="Basic and acidic residues" evidence="1">
    <location>
        <begin position="377"/>
        <end position="392"/>
    </location>
</feature>
<feature type="compositionally biased region" description="Basic and acidic residues" evidence="1">
    <location>
        <begin position="502"/>
        <end position="512"/>
    </location>
</feature>
<gene>
    <name evidence="2" type="ORF">AVDCRST_MAG12-2886</name>
</gene>
<proteinExistence type="predicted"/>
<feature type="non-terminal residue" evidence="2">
    <location>
        <position position="1"/>
    </location>
</feature>
<feature type="region of interest" description="Disordered" evidence="1">
    <location>
        <begin position="39"/>
        <end position="58"/>
    </location>
</feature>
<feature type="compositionally biased region" description="Basic residues" evidence="1">
    <location>
        <begin position="455"/>
        <end position="478"/>
    </location>
</feature>
<feature type="compositionally biased region" description="Basic residues" evidence="1">
    <location>
        <begin position="135"/>
        <end position="156"/>
    </location>
</feature>
<feature type="compositionally biased region" description="Basic and acidic residues" evidence="1">
    <location>
        <begin position="435"/>
        <end position="453"/>
    </location>
</feature>
<organism evidence="2">
    <name type="scientific">uncultured Rubrobacteraceae bacterium</name>
    <dbReference type="NCBI Taxonomy" id="349277"/>
    <lineage>
        <taxon>Bacteria</taxon>
        <taxon>Bacillati</taxon>
        <taxon>Actinomycetota</taxon>
        <taxon>Rubrobacteria</taxon>
        <taxon>Rubrobacterales</taxon>
        <taxon>Rubrobacteraceae</taxon>
        <taxon>environmental samples</taxon>
    </lineage>
</organism>
<feature type="compositionally biased region" description="Basic residues" evidence="1">
    <location>
        <begin position="97"/>
        <end position="107"/>
    </location>
</feature>
<evidence type="ECO:0000256" key="1">
    <source>
        <dbReference type="SAM" id="MobiDB-lite"/>
    </source>
</evidence>
<feature type="compositionally biased region" description="Basic and acidic residues" evidence="1">
    <location>
        <begin position="46"/>
        <end position="55"/>
    </location>
</feature>
<dbReference type="AlphaFoldDB" id="A0A6J4STK4"/>
<feature type="compositionally biased region" description="Basic residues" evidence="1">
    <location>
        <begin position="487"/>
        <end position="501"/>
    </location>
</feature>
<name>A0A6J4STK4_9ACTN</name>
<accession>A0A6J4STK4</accession>
<feature type="region of interest" description="Disordered" evidence="1">
    <location>
        <begin position="80"/>
        <end position="236"/>
    </location>
</feature>
<feature type="compositionally biased region" description="Basic residues" evidence="1">
    <location>
        <begin position="184"/>
        <end position="197"/>
    </location>
</feature>
<feature type="region of interest" description="Disordered" evidence="1">
    <location>
        <begin position="1"/>
        <end position="33"/>
    </location>
</feature>
<feature type="region of interest" description="Disordered" evidence="1">
    <location>
        <begin position="346"/>
        <end position="527"/>
    </location>
</feature>
<dbReference type="EMBL" id="CADCVK010000407">
    <property type="protein sequence ID" value="CAA9504844.1"/>
    <property type="molecule type" value="Genomic_DNA"/>
</dbReference>
<feature type="compositionally biased region" description="Low complexity" evidence="1">
    <location>
        <begin position="417"/>
        <end position="434"/>
    </location>
</feature>
<evidence type="ECO:0000313" key="2">
    <source>
        <dbReference type="EMBL" id="CAA9504844.1"/>
    </source>
</evidence>
<feature type="compositionally biased region" description="Basic residues" evidence="1">
    <location>
        <begin position="365"/>
        <end position="376"/>
    </location>
</feature>
<feature type="non-terminal residue" evidence="2">
    <location>
        <position position="527"/>
    </location>
</feature>
<feature type="compositionally biased region" description="Basic residues" evidence="1">
    <location>
        <begin position="513"/>
        <end position="527"/>
    </location>
</feature>
<sequence>GPDRIAHLPARGGGVAGAVGARSSDSVPDLPGARRARARLRAGAADGRDTARGDLRGLPAAAPELGRLLLLAARPARAPEGDLAAGHRPRARDDLRGRRRGPLRRRALVAAGIRARGDPLADGPRGGRGDLPPPRRARARRHGRRRREPHKRRHGPRGLPAGRWGRGGDGGLLAHRGRAELSLRRRGRRSRRPRLGLHHPAPLEPPEGRLDPDNLLRPDPVRRLHPRGGAPARLRHPRRGHLRPRARVEVTQALHRRLHAHPGPRVLGRAGLCAGGAALRPARPATPLYPREPRGVHGTGGPVLRRSGLRRGVGGAPGLLLYGALSPPRLRPALPQQVPARHVAGVPGDELERDAGRGLVGGGPHRPRRRPLRRRPRPDPLPHLRCDPRDARPAGAHPPLPHKGARPQGRRGRRQARGAAGPPRGRPFGAAAPGEDLRGERPPRGERAGDARVLRGPHRPLRGRHRGRGHDRRVRRELRRLAPGAPRPHRGRAGRHHPHAGRGRDQPRDHAPHRTRPRPGRVPHRRL</sequence>
<feature type="region of interest" description="Disordered" evidence="1">
    <location>
        <begin position="284"/>
        <end position="309"/>
    </location>
</feature>
<feature type="compositionally biased region" description="Basic and acidic residues" evidence="1">
    <location>
        <begin position="206"/>
        <end position="222"/>
    </location>
</feature>
<feature type="compositionally biased region" description="Basic residues" evidence="1">
    <location>
        <begin position="403"/>
        <end position="416"/>
    </location>
</feature>
<protein>
    <submittedName>
        <fullName evidence="2">Na+/H+ antiporter</fullName>
    </submittedName>
</protein>